<dbReference type="AlphaFoldDB" id="A0A089LUB8"/>
<accession>A0A089LUB8</accession>
<gene>
    <name evidence="2" type="ORF">PSTEL_12140</name>
</gene>
<keyword evidence="3" id="KW-1185">Reference proteome</keyword>
<reference evidence="2 3" key="1">
    <citation type="submission" date="2014-08" db="EMBL/GenBank/DDBJ databases">
        <title>Comparative genomics of the Paenibacillus odorifer group.</title>
        <authorList>
            <person name="den Bakker H.C."/>
            <person name="Tsai Y.-C."/>
            <person name="Martin N."/>
            <person name="Korlach J."/>
            <person name="Wiedmann M."/>
        </authorList>
    </citation>
    <scope>NUCLEOTIDE SEQUENCE [LARGE SCALE GENOMIC DNA]</scope>
    <source>
        <strain evidence="2 3">DSM 14472</strain>
    </source>
</reference>
<evidence type="ECO:0000313" key="2">
    <source>
        <dbReference type="EMBL" id="AIQ63720.1"/>
    </source>
</evidence>
<dbReference type="KEGG" id="pste:PSTEL_12140"/>
<dbReference type="OrthoDB" id="2677881at2"/>
<dbReference type="HOGENOM" id="CLU_124424_0_0_9"/>
<feature type="chain" id="PRO_5001846759" evidence="1">
    <location>
        <begin position="26"/>
        <end position="186"/>
    </location>
</feature>
<sequence>MNKRWRKVAVCVIAFSLMGGSMLFADSVYQKVRVWSNGKEIADGGYLIDGKTYVPAREMDALVVWDDSGKVKIIKPNVHITLFDSNDRVFGNVKTGKLKFRALTQVDSLSDNIAGVKLSITDPSGNTKDLDSRDLDSGQDDNFWYSTKEITYEFKSSGKYKIGIYMKATKNGDYSLVSEKVITAMN</sequence>
<protein>
    <submittedName>
        <fullName evidence="2">Copper amine oxidase</fullName>
    </submittedName>
</protein>
<dbReference type="STRING" id="169760.PSTEL_12140"/>
<feature type="signal peptide" evidence="1">
    <location>
        <begin position="1"/>
        <end position="25"/>
    </location>
</feature>
<proteinExistence type="predicted"/>
<dbReference type="Proteomes" id="UP000029507">
    <property type="component" value="Chromosome"/>
</dbReference>
<evidence type="ECO:0000313" key="3">
    <source>
        <dbReference type="Proteomes" id="UP000029507"/>
    </source>
</evidence>
<dbReference type="EMBL" id="CP009286">
    <property type="protein sequence ID" value="AIQ63720.1"/>
    <property type="molecule type" value="Genomic_DNA"/>
</dbReference>
<name>A0A089LUB8_9BACL</name>
<keyword evidence="1" id="KW-0732">Signal</keyword>
<organism evidence="2 3">
    <name type="scientific">Paenibacillus stellifer</name>
    <dbReference type="NCBI Taxonomy" id="169760"/>
    <lineage>
        <taxon>Bacteria</taxon>
        <taxon>Bacillati</taxon>
        <taxon>Bacillota</taxon>
        <taxon>Bacilli</taxon>
        <taxon>Bacillales</taxon>
        <taxon>Paenibacillaceae</taxon>
        <taxon>Paenibacillus</taxon>
    </lineage>
</organism>
<evidence type="ECO:0000256" key="1">
    <source>
        <dbReference type="SAM" id="SignalP"/>
    </source>
</evidence>